<dbReference type="NCBIfam" id="TIGR04022">
    <property type="entry name" value="sulfur_SfnB"/>
    <property type="match status" value="1"/>
</dbReference>
<dbReference type="SUPFAM" id="SSF47203">
    <property type="entry name" value="Acyl-CoA dehydrogenase C-terminal domain-like"/>
    <property type="match status" value="1"/>
</dbReference>
<dbReference type="AlphaFoldDB" id="A0A7I9UXV5"/>
<dbReference type="Pfam" id="PF02770">
    <property type="entry name" value="Acyl-CoA_dh_M"/>
    <property type="match status" value="1"/>
</dbReference>
<proteinExistence type="inferred from homology"/>
<evidence type="ECO:0000256" key="4">
    <source>
        <dbReference type="ARBA" id="ARBA00022741"/>
    </source>
</evidence>
<evidence type="ECO:0000256" key="12">
    <source>
        <dbReference type="ARBA" id="ARBA00048445"/>
    </source>
</evidence>
<evidence type="ECO:0000256" key="1">
    <source>
        <dbReference type="ARBA" id="ARBA00004496"/>
    </source>
</evidence>
<dbReference type="InterPro" id="IPR006091">
    <property type="entry name" value="Acyl-CoA_Oxase/DH_mid-dom"/>
</dbReference>
<evidence type="ECO:0000256" key="10">
    <source>
        <dbReference type="ARBA" id="ARBA00034345"/>
    </source>
</evidence>
<accession>A0A7I9UXV5</accession>
<evidence type="ECO:0000256" key="5">
    <source>
        <dbReference type="ARBA" id="ARBA00023002"/>
    </source>
</evidence>
<evidence type="ECO:0000259" key="16">
    <source>
        <dbReference type="Pfam" id="PF08028"/>
    </source>
</evidence>
<evidence type="ECO:0000256" key="2">
    <source>
        <dbReference type="ARBA" id="ARBA00022630"/>
    </source>
</evidence>
<comment type="pathway">
    <text evidence="7">Sulfur metabolism; dibenzothiophene degradation.</text>
</comment>
<dbReference type="InterPro" id="IPR023922">
    <property type="entry name" value="S04_starv_induced_SfnB"/>
</dbReference>
<dbReference type="EMBL" id="BJOU01000001">
    <property type="protein sequence ID" value="GED97783.1"/>
    <property type="molecule type" value="Genomic_DNA"/>
</dbReference>
<dbReference type="Proteomes" id="UP000444980">
    <property type="component" value="Unassembled WGS sequence"/>
</dbReference>
<evidence type="ECO:0000313" key="17">
    <source>
        <dbReference type="EMBL" id="GED97783.1"/>
    </source>
</evidence>
<comment type="subcellular location">
    <subcellularLocation>
        <location evidence="1">Cytoplasm</location>
    </subcellularLocation>
</comment>
<evidence type="ECO:0000256" key="13">
    <source>
        <dbReference type="ARBA" id="ARBA00049456"/>
    </source>
</evidence>
<dbReference type="GO" id="GO:0006552">
    <property type="term" value="P:L-leucine catabolic process"/>
    <property type="evidence" value="ECO:0007669"/>
    <property type="project" value="TreeGrafter"/>
</dbReference>
<keyword evidence="4" id="KW-0547">Nucleotide-binding</keyword>
<dbReference type="InterPro" id="IPR046373">
    <property type="entry name" value="Acyl-CoA_Oxase/DH_mid-dom_sf"/>
</dbReference>
<evidence type="ECO:0000256" key="8">
    <source>
        <dbReference type="ARBA" id="ARBA00034317"/>
    </source>
</evidence>
<dbReference type="InterPro" id="IPR009100">
    <property type="entry name" value="AcylCoA_DH/oxidase_NM_dom_sf"/>
</dbReference>
<evidence type="ECO:0000256" key="3">
    <source>
        <dbReference type="ARBA" id="ARBA00022643"/>
    </source>
</evidence>
<dbReference type="Pfam" id="PF02771">
    <property type="entry name" value="Acyl-CoA_dh_N"/>
    <property type="match status" value="1"/>
</dbReference>
<dbReference type="SUPFAM" id="SSF56645">
    <property type="entry name" value="Acyl-CoA dehydrogenase NM domain-like"/>
    <property type="match status" value="1"/>
</dbReference>
<dbReference type="InterPro" id="IPR036250">
    <property type="entry name" value="AcylCo_DH-like_C"/>
</dbReference>
<comment type="similarity">
    <text evidence="8">Belongs to the DszC flavin monooxygenase family.</text>
</comment>
<keyword evidence="3" id="KW-0288">FMN</keyword>
<evidence type="ECO:0000313" key="18">
    <source>
        <dbReference type="Proteomes" id="UP000444980"/>
    </source>
</evidence>
<evidence type="ECO:0000259" key="14">
    <source>
        <dbReference type="Pfam" id="PF02770"/>
    </source>
</evidence>
<keyword evidence="6" id="KW-0503">Monooxygenase</keyword>
<evidence type="ECO:0000256" key="9">
    <source>
        <dbReference type="ARBA" id="ARBA00034328"/>
    </source>
</evidence>
<dbReference type="Pfam" id="PF08028">
    <property type="entry name" value="Acyl-CoA_dh_2"/>
    <property type="match status" value="1"/>
</dbReference>
<dbReference type="Gene3D" id="1.20.140.10">
    <property type="entry name" value="Butyryl-CoA Dehydrogenase, subunit A, domain 3"/>
    <property type="match status" value="1"/>
</dbReference>
<reference evidence="18" key="1">
    <citation type="submission" date="2019-06" db="EMBL/GenBank/DDBJ databases">
        <title>Gordonia isolated from sludge of a wastewater treatment plant.</title>
        <authorList>
            <person name="Tamura T."/>
            <person name="Aoyama K."/>
            <person name="Kang Y."/>
            <person name="Saito S."/>
            <person name="Akiyama N."/>
            <person name="Yazawa K."/>
            <person name="Gonoi T."/>
            <person name="Mikami Y."/>
        </authorList>
    </citation>
    <scope>NUCLEOTIDE SEQUENCE [LARGE SCALE GENOMIC DNA]</scope>
    <source>
        <strain evidence="18">NBRC 107697</strain>
    </source>
</reference>
<dbReference type="EC" id="1.14.14.21" evidence="9"/>
<protein>
    <recommendedName>
        <fullName evidence="10">Dibenzothiophene monooxygenase</fullName>
        <ecNumber evidence="9">1.14.14.21</ecNumber>
    </recommendedName>
</protein>
<organism evidence="17 18">
    <name type="scientific">Gordonia crocea</name>
    <dbReference type="NCBI Taxonomy" id="589162"/>
    <lineage>
        <taxon>Bacteria</taxon>
        <taxon>Bacillati</taxon>
        <taxon>Actinomycetota</taxon>
        <taxon>Actinomycetes</taxon>
        <taxon>Mycobacteriales</taxon>
        <taxon>Gordoniaceae</taxon>
        <taxon>Gordonia</taxon>
    </lineage>
</organism>
<keyword evidence="18" id="KW-1185">Reference proteome</keyword>
<gene>
    <name evidence="17" type="ORF">nbrc107697_18220</name>
</gene>
<dbReference type="OrthoDB" id="571684at2"/>
<dbReference type="InterPro" id="IPR013107">
    <property type="entry name" value="Acyl-CoA_DH_C"/>
</dbReference>
<dbReference type="PIRSF" id="PIRSF016578">
    <property type="entry name" value="HsaA"/>
    <property type="match status" value="1"/>
</dbReference>
<evidence type="ECO:0000259" key="15">
    <source>
        <dbReference type="Pfam" id="PF02771"/>
    </source>
</evidence>
<dbReference type="PANTHER" id="PTHR43884">
    <property type="entry name" value="ACYL-COA DEHYDROGENASE"/>
    <property type="match status" value="1"/>
</dbReference>
<dbReference type="GO" id="GO:0008470">
    <property type="term" value="F:3-methylbutanoyl-CoA dehydrogenase activity"/>
    <property type="evidence" value="ECO:0007669"/>
    <property type="project" value="TreeGrafter"/>
</dbReference>
<evidence type="ECO:0000256" key="11">
    <source>
        <dbReference type="ARBA" id="ARBA00047859"/>
    </source>
</evidence>
<dbReference type="GO" id="GO:0050660">
    <property type="term" value="F:flavin adenine dinucleotide binding"/>
    <property type="evidence" value="ECO:0007669"/>
    <property type="project" value="InterPro"/>
</dbReference>
<feature type="domain" description="Acyl-CoA dehydrogenase/oxidase N-terminal" evidence="15">
    <location>
        <begin position="35"/>
        <end position="125"/>
    </location>
</feature>
<dbReference type="PANTHER" id="PTHR43884:SF12">
    <property type="entry name" value="ISOVALERYL-COA DEHYDROGENASE, MITOCHONDRIAL-RELATED"/>
    <property type="match status" value="1"/>
</dbReference>
<evidence type="ECO:0000256" key="7">
    <source>
        <dbReference type="ARBA" id="ARBA00034307"/>
    </source>
</evidence>
<feature type="domain" description="Acyl-CoA dehydrogenase C-terminal" evidence="16">
    <location>
        <begin position="253"/>
        <end position="393"/>
    </location>
</feature>
<comment type="catalytic activity">
    <reaction evidence="12">
        <text>dibenzothiophene 5-oxide + FMNH2 + O2 = dibenzothiophene 5,5-dioxide + FMN + H2O + H(+)</text>
        <dbReference type="Rhea" id="RHEA:49080"/>
        <dbReference type="ChEBI" id="CHEBI:15377"/>
        <dbReference type="ChEBI" id="CHEBI:15378"/>
        <dbReference type="ChEBI" id="CHEBI:15379"/>
        <dbReference type="ChEBI" id="CHEBI:23683"/>
        <dbReference type="ChEBI" id="CHEBI:57618"/>
        <dbReference type="ChEBI" id="CHEBI:58210"/>
        <dbReference type="ChEBI" id="CHEBI:90356"/>
    </reaction>
</comment>
<dbReference type="InterPro" id="IPR037069">
    <property type="entry name" value="AcylCoA_DH/ox_N_sf"/>
</dbReference>
<dbReference type="RefSeq" id="WP_161927066.1">
    <property type="nucleotide sequence ID" value="NZ_BJOU01000001.1"/>
</dbReference>
<dbReference type="GO" id="GO:0005737">
    <property type="term" value="C:cytoplasm"/>
    <property type="evidence" value="ECO:0007669"/>
    <property type="project" value="UniProtKB-SubCell"/>
</dbReference>
<keyword evidence="5" id="KW-0560">Oxidoreductase</keyword>
<comment type="catalytic activity">
    <reaction evidence="13">
        <text>dibenzothiophene + 2 FMNH2 + 2 O2 = dibenzothiophene 5,5-dioxide + 2 FMN + 2 H2O + 2 H(+)</text>
        <dbReference type="Rhea" id="RHEA:49072"/>
        <dbReference type="ChEBI" id="CHEBI:15377"/>
        <dbReference type="ChEBI" id="CHEBI:15378"/>
        <dbReference type="ChEBI" id="CHEBI:15379"/>
        <dbReference type="ChEBI" id="CHEBI:23681"/>
        <dbReference type="ChEBI" id="CHEBI:57618"/>
        <dbReference type="ChEBI" id="CHEBI:58210"/>
        <dbReference type="ChEBI" id="CHEBI:90356"/>
        <dbReference type="EC" id="1.14.14.21"/>
    </reaction>
</comment>
<dbReference type="GO" id="GO:0004497">
    <property type="term" value="F:monooxygenase activity"/>
    <property type="evidence" value="ECO:0007669"/>
    <property type="project" value="UniProtKB-KW"/>
</dbReference>
<name>A0A7I9UXV5_9ACTN</name>
<keyword evidence="2" id="KW-0285">Flavoprotein</keyword>
<comment type="caution">
    <text evidence="17">The sequence shown here is derived from an EMBL/GenBank/DDBJ whole genome shotgun (WGS) entry which is preliminary data.</text>
</comment>
<dbReference type="Gene3D" id="1.10.540.10">
    <property type="entry name" value="Acyl-CoA dehydrogenase/oxidase, N-terminal domain"/>
    <property type="match status" value="1"/>
</dbReference>
<dbReference type="InterPro" id="IPR013786">
    <property type="entry name" value="AcylCoA_DH/ox_N"/>
</dbReference>
<dbReference type="Gene3D" id="2.40.110.10">
    <property type="entry name" value="Butyryl-CoA Dehydrogenase, subunit A, domain 2"/>
    <property type="match status" value="1"/>
</dbReference>
<evidence type="ECO:0000256" key="6">
    <source>
        <dbReference type="ARBA" id="ARBA00023033"/>
    </source>
</evidence>
<sequence>MTELTSAGAPSETRRIADDAEALEVARSLAPAFAAGAGDRDALRVHPHDRVAALSDSGLLAITVPAEFGGADVGLETLARVVAIIAAADPSLAQIPQSHFTFLEALRRGGSPDLARRIYPRILDGARLANAQTERSGKTVAEDSTTLRDTGDGLLLSGVKYYCTGALHADILAVRAVDHTGGSSTGQPARKVIAYVPADAPGVTIVDDWDGFGQRTTGSGTVSFDRVAVKPTHVLDFTALLAEPGTYGARAQLVHSAIDTGIARGVLDAAAVAVAGARPWFESEVGAAADDPYLIARGGEVELAVRGAEALLLTAARRIEEADGGLAEPGIDDEAFRSRVAEASLATAAAKVAAGRAARQASSDLFDFGGTRAASEKANLSRFWRDARTHTLHDPERWKLHHLGRWALGRHRPPWHTSL</sequence>
<comment type="catalytic activity">
    <reaction evidence="11">
        <text>dibenzothiophene + FMNH2 + O2 = dibenzothiophene 5-oxide + FMN + H2O + H(+)</text>
        <dbReference type="Rhea" id="RHEA:49076"/>
        <dbReference type="ChEBI" id="CHEBI:15377"/>
        <dbReference type="ChEBI" id="CHEBI:15378"/>
        <dbReference type="ChEBI" id="CHEBI:15379"/>
        <dbReference type="ChEBI" id="CHEBI:23681"/>
        <dbReference type="ChEBI" id="CHEBI:23683"/>
        <dbReference type="ChEBI" id="CHEBI:57618"/>
        <dbReference type="ChEBI" id="CHEBI:58210"/>
    </reaction>
</comment>
<feature type="domain" description="Acyl-CoA oxidase/dehydrogenase middle" evidence="14">
    <location>
        <begin position="133"/>
        <end position="227"/>
    </location>
</feature>